<name>A0ABV0PVM0_9TELE</name>
<evidence type="ECO:0000313" key="2">
    <source>
        <dbReference type="Proteomes" id="UP001476798"/>
    </source>
</evidence>
<proteinExistence type="predicted"/>
<dbReference type="EMBL" id="JAHRIO010090176">
    <property type="protein sequence ID" value="MEQ2187463.1"/>
    <property type="molecule type" value="Genomic_DNA"/>
</dbReference>
<gene>
    <name evidence="1" type="ORF">GOODEAATRI_004929</name>
</gene>
<reference evidence="1 2" key="1">
    <citation type="submission" date="2021-06" db="EMBL/GenBank/DDBJ databases">
        <authorList>
            <person name="Palmer J.M."/>
        </authorList>
    </citation>
    <scope>NUCLEOTIDE SEQUENCE [LARGE SCALE GENOMIC DNA]</scope>
    <source>
        <strain evidence="1 2">GA_2019</strain>
        <tissue evidence="1">Muscle</tissue>
    </source>
</reference>
<accession>A0ABV0PVM0</accession>
<sequence length="123" mass="13834">MQTPCDPTRLSSRCPEIWHQMALCWSVPGDNRDRSGCITTHYLLIILVWSVDPAVCVSGWRREPVAPGIPENPPRFPHSPLGMEGEISRVEEEAEEQVGKGPDIPVLWNTPQLIVKVTPERLE</sequence>
<comment type="caution">
    <text evidence="1">The sequence shown here is derived from an EMBL/GenBank/DDBJ whole genome shotgun (WGS) entry which is preliminary data.</text>
</comment>
<evidence type="ECO:0000313" key="1">
    <source>
        <dbReference type="EMBL" id="MEQ2187463.1"/>
    </source>
</evidence>
<keyword evidence="2" id="KW-1185">Reference proteome</keyword>
<protein>
    <submittedName>
        <fullName evidence="1">Uncharacterized protein</fullName>
    </submittedName>
</protein>
<dbReference type="Proteomes" id="UP001476798">
    <property type="component" value="Unassembled WGS sequence"/>
</dbReference>
<organism evidence="1 2">
    <name type="scientific">Goodea atripinnis</name>
    <dbReference type="NCBI Taxonomy" id="208336"/>
    <lineage>
        <taxon>Eukaryota</taxon>
        <taxon>Metazoa</taxon>
        <taxon>Chordata</taxon>
        <taxon>Craniata</taxon>
        <taxon>Vertebrata</taxon>
        <taxon>Euteleostomi</taxon>
        <taxon>Actinopterygii</taxon>
        <taxon>Neopterygii</taxon>
        <taxon>Teleostei</taxon>
        <taxon>Neoteleostei</taxon>
        <taxon>Acanthomorphata</taxon>
        <taxon>Ovalentaria</taxon>
        <taxon>Atherinomorphae</taxon>
        <taxon>Cyprinodontiformes</taxon>
        <taxon>Goodeidae</taxon>
        <taxon>Goodea</taxon>
    </lineage>
</organism>